<gene>
    <name evidence="3" type="ORF">g.45143</name>
</gene>
<feature type="non-terminal residue" evidence="3">
    <location>
        <position position="1"/>
    </location>
</feature>
<dbReference type="Pfam" id="PF02010">
    <property type="entry name" value="REJ"/>
    <property type="match status" value="1"/>
</dbReference>
<keyword evidence="1" id="KW-0812">Transmembrane</keyword>
<keyword evidence="1" id="KW-0472">Membrane</keyword>
<keyword evidence="1" id="KW-1133">Transmembrane helix</keyword>
<sequence length="210" mass="24514">TPESYNNTYKCQFEVIQNERVVVLINGGSFRDVYFKDIVVINASKTQDLSRSPDNQHHLVYRWGCDKQDNMCEMHNSTENFWRLNGPFILGSVYVVLLSVFSLTTDKEYKTSQTLIMSDTIEYNIDIVCLLNCFGESTLVSNPNQIIYFKVYFNYDSIKPELFPIISWMYSENDTKLMGVDDIRIDDTTNDVLIVRKNTLNGKYYEFFAK</sequence>
<protein>
    <recommendedName>
        <fullName evidence="2">PKD/REJ-like domain-containing protein</fullName>
    </recommendedName>
</protein>
<feature type="non-terminal residue" evidence="3">
    <location>
        <position position="210"/>
    </location>
</feature>
<organism evidence="3">
    <name type="scientific">Clastoptera arizonana</name>
    <name type="common">Arizona spittle bug</name>
    <dbReference type="NCBI Taxonomy" id="38151"/>
    <lineage>
        <taxon>Eukaryota</taxon>
        <taxon>Metazoa</taxon>
        <taxon>Ecdysozoa</taxon>
        <taxon>Arthropoda</taxon>
        <taxon>Hexapoda</taxon>
        <taxon>Insecta</taxon>
        <taxon>Pterygota</taxon>
        <taxon>Neoptera</taxon>
        <taxon>Paraneoptera</taxon>
        <taxon>Hemiptera</taxon>
        <taxon>Auchenorrhyncha</taxon>
        <taxon>Cercopoidea</taxon>
        <taxon>Clastopteridae</taxon>
        <taxon>Clastoptera</taxon>
    </lineage>
</organism>
<dbReference type="InterPro" id="IPR002859">
    <property type="entry name" value="PKD/REJ-like"/>
</dbReference>
<name>A0A1B6E6A1_9HEMI</name>
<dbReference type="AlphaFoldDB" id="A0A1B6E6A1"/>
<feature type="domain" description="PKD/REJ-like" evidence="2">
    <location>
        <begin position="15"/>
        <end position="202"/>
    </location>
</feature>
<feature type="transmembrane region" description="Helical" evidence="1">
    <location>
        <begin position="84"/>
        <end position="103"/>
    </location>
</feature>
<dbReference type="EMBL" id="GEDC01003847">
    <property type="protein sequence ID" value="JAS33451.1"/>
    <property type="molecule type" value="Transcribed_RNA"/>
</dbReference>
<evidence type="ECO:0000313" key="3">
    <source>
        <dbReference type="EMBL" id="JAS33451.1"/>
    </source>
</evidence>
<reference evidence="3" key="1">
    <citation type="submission" date="2015-12" db="EMBL/GenBank/DDBJ databases">
        <title>De novo transcriptome assembly of four potential Pierce s Disease insect vectors from Arizona vineyards.</title>
        <authorList>
            <person name="Tassone E.E."/>
        </authorList>
    </citation>
    <scope>NUCLEOTIDE SEQUENCE</scope>
</reference>
<evidence type="ECO:0000256" key="1">
    <source>
        <dbReference type="SAM" id="Phobius"/>
    </source>
</evidence>
<accession>A0A1B6E6A1</accession>
<evidence type="ECO:0000259" key="2">
    <source>
        <dbReference type="Pfam" id="PF02010"/>
    </source>
</evidence>
<proteinExistence type="predicted"/>